<dbReference type="InterPro" id="IPR004046">
    <property type="entry name" value="GST_C"/>
</dbReference>
<dbReference type="Proteomes" id="UP001596084">
    <property type="component" value="Unassembled WGS sequence"/>
</dbReference>
<keyword evidence="4" id="KW-1185">Reference proteome</keyword>
<comment type="caution">
    <text evidence="3">The sequence shown here is derived from an EMBL/GenBank/DDBJ whole genome shotgun (WGS) entry which is preliminary data.</text>
</comment>
<name>A0ABW0QGU8_9BURK</name>
<protein>
    <submittedName>
        <fullName evidence="3">Glutathione S-transferase family protein</fullName>
    </submittedName>
</protein>
<feature type="domain" description="GST N-terminal" evidence="2">
    <location>
        <begin position="11"/>
        <end position="77"/>
    </location>
</feature>
<dbReference type="SUPFAM" id="SSF47616">
    <property type="entry name" value="GST C-terminal domain-like"/>
    <property type="match status" value="1"/>
</dbReference>
<dbReference type="Pfam" id="PF00043">
    <property type="entry name" value="GST_C"/>
    <property type="match status" value="1"/>
</dbReference>
<dbReference type="EMBL" id="JBHSMX010000065">
    <property type="protein sequence ID" value="MFC5523540.1"/>
    <property type="molecule type" value="Genomic_DNA"/>
</dbReference>
<organism evidence="3 4">
    <name type="scientific">Polaromonas jejuensis</name>
    <dbReference type="NCBI Taxonomy" id="457502"/>
    <lineage>
        <taxon>Bacteria</taxon>
        <taxon>Pseudomonadati</taxon>
        <taxon>Pseudomonadota</taxon>
        <taxon>Betaproteobacteria</taxon>
        <taxon>Burkholderiales</taxon>
        <taxon>Comamonadaceae</taxon>
        <taxon>Polaromonas</taxon>
    </lineage>
</organism>
<evidence type="ECO:0000259" key="2">
    <source>
        <dbReference type="Pfam" id="PF13417"/>
    </source>
</evidence>
<dbReference type="InterPro" id="IPR004045">
    <property type="entry name" value="Glutathione_S-Trfase_N"/>
</dbReference>
<accession>A0ABW0QGU8</accession>
<proteinExistence type="predicted"/>
<dbReference type="RefSeq" id="WP_084389427.1">
    <property type="nucleotide sequence ID" value="NZ_JBHSMX010000065.1"/>
</dbReference>
<sequence>MTHSSATLPVLITMPHSHYSEKARWALDWLSLPYREEPHAPLLHRFATTRNGGRSVPVLVHGASRFVDSTDILVHADAVCGGDLLYPRDSALRCAVEALEERFDDELGPHTRRWAYAQLLPESRLLRQVMTRGVPWFEAGLLPVGMPIVLRIVRAALRITPESARRSIERVHGIFQEVDEWLNDGRPFLVGERFTAADLTFAALAAPVLFPAGCRAAYPALEEVPAAMREEALLLRDTGAGRFALRLFSQERAGSSAVA</sequence>
<evidence type="ECO:0000313" key="3">
    <source>
        <dbReference type="EMBL" id="MFC5523540.1"/>
    </source>
</evidence>
<feature type="domain" description="Glutathione S-transferase C-terminal" evidence="1">
    <location>
        <begin position="163"/>
        <end position="221"/>
    </location>
</feature>
<gene>
    <name evidence="3" type="ORF">ACFPP7_21870</name>
</gene>
<evidence type="ECO:0000313" key="4">
    <source>
        <dbReference type="Proteomes" id="UP001596084"/>
    </source>
</evidence>
<dbReference type="InterPro" id="IPR036249">
    <property type="entry name" value="Thioredoxin-like_sf"/>
</dbReference>
<dbReference type="Pfam" id="PF13417">
    <property type="entry name" value="GST_N_3"/>
    <property type="match status" value="1"/>
</dbReference>
<dbReference type="Gene3D" id="1.20.1050.10">
    <property type="match status" value="1"/>
</dbReference>
<reference evidence="4" key="1">
    <citation type="journal article" date="2019" name="Int. J. Syst. Evol. Microbiol.">
        <title>The Global Catalogue of Microorganisms (GCM) 10K type strain sequencing project: providing services to taxonomists for standard genome sequencing and annotation.</title>
        <authorList>
            <consortium name="The Broad Institute Genomics Platform"/>
            <consortium name="The Broad Institute Genome Sequencing Center for Infectious Disease"/>
            <person name="Wu L."/>
            <person name="Ma J."/>
        </authorList>
    </citation>
    <scope>NUCLEOTIDE SEQUENCE [LARGE SCALE GENOMIC DNA]</scope>
    <source>
        <strain evidence="4">CGMCC 4.7277</strain>
    </source>
</reference>
<dbReference type="CDD" id="cd00570">
    <property type="entry name" value="GST_N_family"/>
    <property type="match status" value="1"/>
</dbReference>
<evidence type="ECO:0000259" key="1">
    <source>
        <dbReference type="Pfam" id="PF00043"/>
    </source>
</evidence>
<dbReference type="Gene3D" id="3.40.30.10">
    <property type="entry name" value="Glutaredoxin"/>
    <property type="match status" value="1"/>
</dbReference>
<dbReference type="SUPFAM" id="SSF52833">
    <property type="entry name" value="Thioredoxin-like"/>
    <property type="match status" value="1"/>
</dbReference>
<dbReference type="InterPro" id="IPR036282">
    <property type="entry name" value="Glutathione-S-Trfase_C_sf"/>
</dbReference>